<evidence type="ECO:0000313" key="2">
    <source>
        <dbReference type="EMBL" id="RUL67693.1"/>
    </source>
</evidence>
<reference evidence="2 3" key="1">
    <citation type="submission" date="2018-12" db="EMBL/GenBank/DDBJ databases">
        <title>Dyella dinghuensis sp. nov. DHOA06 and Dyella choica sp. nov. 4M-K27, isolated from forest soil.</title>
        <authorList>
            <person name="Qiu L.-H."/>
            <person name="Gao Z.-H."/>
        </authorList>
    </citation>
    <scope>NUCLEOTIDE SEQUENCE [LARGE SCALE GENOMIC DNA]</scope>
    <source>
        <strain evidence="2 3">4M-K27</strain>
    </source>
</reference>
<dbReference type="EMBL" id="RYYV01000066">
    <property type="protein sequence ID" value="RUL67693.1"/>
    <property type="molecule type" value="Genomic_DNA"/>
</dbReference>
<gene>
    <name evidence="2" type="ORF">EKH80_23695</name>
</gene>
<keyword evidence="1" id="KW-0732">Signal</keyword>
<organism evidence="2 3">
    <name type="scientific">Dyella choica</name>
    <dbReference type="NCBI Taxonomy" id="1927959"/>
    <lineage>
        <taxon>Bacteria</taxon>
        <taxon>Pseudomonadati</taxon>
        <taxon>Pseudomonadota</taxon>
        <taxon>Gammaproteobacteria</taxon>
        <taxon>Lysobacterales</taxon>
        <taxon>Rhodanobacteraceae</taxon>
        <taxon>Dyella</taxon>
    </lineage>
</organism>
<name>A0A3S0R029_9GAMM</name>
<feature type="chain" id="PRO_5018706381" description="Secreted protein" evidence="1">
    <location>
        <begin position="26"/>
        <end position="160"/>
    </location>
</feature>
<comment type="caution">
    <text evidence="2">The sequence shown here is derived from an EMBL/GenBank/DDBJ whole genome shotgun (WGS) entry which is preliminary data.</text>
</comment>
<evidence type="ECO:0000256" key="1">
    <source>
        <dbReference type="SAM" id="SignalP"/>
    </source>
</evidence>
<evidence type="ECO:0008006" key="4">
    <source>
        <dbReference type="Google" id="ProtNLM"/>
    </source>
</evidence>
<dbReference type="Proteomes" id="UP000274358">
    <property type="component" value="Unassembled WGS sequence"/>
</dbReference>
<evidence type="ECO:0000313" key="3">
    <source>
        <dbReference type="Proteomes" id="UP000274358"/>
    </source>
</evidence>
<feature type="signal peptide" evidence="1">
    <location>
        <begin position="1"/>
        <end position="25"/>
    </location>
</feature>
<dbReference type="AlphaFoldDB" id="A0A3S0R029"/>
<protein>
    <recommendedName>
        <fullName evidence="4">Secreted protein</fullName>
    </recommendedName>
</protein>
<keyword evidence="3" id="KW-1185">Reference proteome</keyword>
<feature type="non-terminal residue" evidence="2">
    <location>
        <position position="160"/>
    </location>
</feature>
<dbReference type="RefSeq" id="WP_148110440.1">
    <property type="nucleotide sequence ID" value="NZ_RYYV01000066.1"/>
</dbReference>
<sequence length="160" mass="17771">MNRISAFMLRLCMLLCIAYCTSVQAQTVTPPYPSATYTSRAAAWHACEADIPASIEYMSSAYPSPDSVVRQYCTEFPMPDNNLFMEVIPQQVYFMPALNIYQNSGYSSPGGMPVYADYYVTFVCSDQSLRFPHEFIVAHTSDRPPMLAILAVASATAIFA</sequence>
<proteinExistence type="predicted"/>
<accession>A0A3S0R029</accession>